<reference evidence="2" key="1">
    <citation type="submission" date="2022-03" db="EMBL/GenBank/DDBJ databases">
        <authorList>
            <person name="Lindestad O."/>
        </authorList>
    </citation>
    <scope>NUCLEOTIDE SEQUENCE</scope>
</reference>
<dbReference type="PANTHER" id="PTHR43975:SF2">
    <property type="entry name" value="EG:BACR7A4.14 PROTEIN-RELATED"/>
    <property type="match status" value="1"/>
</dbReference>
<keyword evidence="1" id="KW-0560">Oxidoreductase</keyword>
<name>A0A8S4SH70_9NEOP</name>
<dbReference type="InterPro" id="IPR020904">
    <property type="entry name" value="Sc_DH/Rdtase_CS"/>
</dbReference>
<proteinExistence type="predicted"/>
<evidence type="ECO:0000313" key="2">
    <source>
        <dbReference type="EMBL" id="CAH2264731.1"/>
    </source>
</evidence>
<protein>
    <submittedName>
        <fullName evidence="2">Jg5434 protein</fullName>
    </submittedName>
</protein>
<dbReference type="PANTHER" id="PTHR43975">
    <property type="entry name" value="ZGC:101858"/>
    <property type="match status" value="1"/>
</dbReference>
<dbReference type="Pfam" id="PF13561">
    <property type="entry name" value="adh_short_C2"/>
    <property type="match status" value="1"/>
</dbReference>
<dbReference type="PRINTS" id="PR00081">
    <property type="entry name" value="GDHRDH"/>
</dbReference>
<dbReference type="Gene3D" id="3.40.50.720">
    <property type="entry name" value="NAD(P)-binding Rossmann-like Domain"/>
    <property type="match status" value="1"/>
</dbReference>
<dbReference type="PRINTS" id="PR00080">
    <property type="entry name" value="SDRFAMILY"/>
</dbReference>
<sequence>MSFNDTVVIVTGASSGIGAAAAIKFAKEGANVVIVARNKEKLIGVAEKCAAIGNKPLVVVADLTNDAGLKETIDTTLSHFGKLNVLVNNAGKCAFVDIVSENVMEKFDDIMAINLRAAVCLTSLSVPHLKKCGGNIVNISSVGAHAVLFPANFAYCTSKAALDHFTRAVALDLAAHGVRVNSISPGPVKSDFIDTFVLDKTKHDDVWDAMAKRTALGKLIDPEEIADMILYLASDKATSITGSSFVVDGGMLLKG</sequence>
<evidence type="ECO:0000256" key="1">
    <source>
        <dbReference type="ARBA" id="ARBA00023002"/>
    </source>
</evidence>
<dbReference type="PROSITE" id="PS00061">
    <property type="entry name" value="ADH_SHORT"/>
    <property type="match status" value="1"/>
</dbReference>
<dbReference type="EMBL" id="CAKXAJ010026260">
    <property type="protein sequence ID" value="CAH2264731.1"/>
    <property type="molecule type" value="Genomic_DNA"/>
</dbReference>
<dbReference type="Proteomes" id="UP000838756">
    <property type="component" value="Unassembled WGS sequence"/>
</dbReference>
<dbReference type="OrthoDB" id="47007at2759"/>
<dbReference type="AlphaFoldDB" id="A0A8S4SH70"/>
<organism evidence="2 3">
    <name type="scientific">Pararge aegeria aegeria</name>
    <dbReference type="NCBI Taxonomy" id="348720"/>
    <lineage>
        <taxon>Eukaryota</taxon>
        <taxon>Metazoa</taxon>
        <taxon>Ecdysozoa</taxon>
        <taxon>Arthropoda</taxon>
        <taxon>Hexapoda</taxon>
        <taxon>Insecta</taxon>
        <taxon>Pterygota</taxon>
        <taxon>Neoptera</taxon>
        <taxon>Endopterygota</taxon>
        <taxon>Lepidoptera</taxon>
        <taxon>Glossata</taxon>
        <taxon>Ditrysia</taxon>
        <taxon>Papilionoidea</taxon>
        <taxon>Nymphalidae</taxon>
        <taxon>Satyrinae</taxon>
        <taxon>Satyrini</taxon>
        <taxon>Parargina</taxon>
        <taxon>Pararge</taxon>
    </lineage>
</organism>
<dbReference type="InterPro" id="IPR036291">
    <property type="entry name" value="NAD(P)-bd_dom_sf"/>
</dbReference>
<dbReference type="GO" id="GO:0016491">
    <property type="term" value="F:oxidoreductase activity"/>
    <property type="evidence" value="ECO:0007669"/>
    <property type="project" value="UniProtKB-KW"/>
</dbReference>
<gene>
    <name evidence="2" type="primary">jg5434</name>
    <name evidence="2" type="ORF">PAEG_LOCUS24670</name>
</gene>
<keyword evidence="3" id="KW-1185">Reference proteome</keyword>
<dbReference type="InterPro" id="IPR002347">
    <property type="entry name" value="SDR_fam"/>
</dbReference>
<dbReference type="FunFam" id="3.40.50.720:FF:000084">
    <property type="entry name" value="Short-chain dehydrogenase reductase"/>
    <property type="match status" value="1"/>
</dbReference>
<accession>A0A8S4SH70</accession>
<evidence type="ECO:0000313" key="3">
    <source>
        <dbReference type="Proteomes" id="UP000838756"/>
    </source>
</evidence>
<dbReference type="SUPFAM" id="SSF51735">
    <property type="entry name" value="NAD(P)-binding Rossmann-fold domains"/>
    <property type="match status" value="1"/>
</dbReference>
<comment type="caution">
    <text evidence="2">The sequence shown here is derived from an EMBL/GenBank/DDBJ whole genome shotgun (WGS) entry which is preliminary data.</text>
</comment>